<dbReference type="CDD" id="cd00337">
    <property type="entry name" value="Ribosomal_uL14"/>
    <property type="match status" value="1"/>
</dbReference>
<reference evidence="8" key="1">
    <citation type="submission" date="2020-06" db="EMBL/GenBank/DDBJ databases">
        <title>Unique genomic features of the anaerobic methanotrophic archaea.</title>
        <authorList>
            <person name="Chadwick G.L."/>
            <person name="Skennerton C.T."/>
            <person name="Laso-Perez R."/>
            <person name="Leu A.O."/>
            <person name="Speth D.R."/>
            <person name="Yu H."/>
            <person name="Morgan-Lang C."/>
            <person name="Hatzenpichler R."/>
            <person name="Goudeau D."/>
            <person name="Malmstrom R."/>
            <person name="Brazelton W.J."/>
            <person name="Woyke T."/>
            <person name="Hallam S.J."/>
            <person name="Tyson G.W."/>
            <person name="Wegener G."/>
            <person name="Boetius A."/>
            <person name="Orphan V."/>
        </authorList>
    </citation>
    <scope>NUCLEOTIDE SEQUENCE</scope>
</reference>
<comment type="similarity">
    <text evidence="1 6 7">Belongs to the universal ribosomal protein uL14 family.</text>
</comment>
<dbReference type="SMART" id="SM01374">
    <property type="entry name" value="Ribosomal_L14"/>
    <property type="match status" value="1"/>
</dbReference>
<evidence type="ECO:0000256" key="5">
    <source>
        <dbReference type="ARBA" id="ARBA00023274"/>
    </source>
</evidence>
<dbReference type="SUPFAM" id="SSF50193">
    <property type="entry name" value="Ribosomal protein L14"/>
    <property type="match status" value="1"/>
</dbReference>
<dbReference type="PROSITE" id="PS00049">
    <property type="entry name" value="RIBOSOMAL_L14"/>
    <property type="match status" value="1"/>
</dbReference>
<dbReference type="InterPro" id="IPR036853">
    <property type="entry name" value="Ribosomal_uL14_sf"/>
</dbReference>
<name>A0A7G9YU23_9EURY</name>
<dbReference type="GO" id="GO:0006412">
    <property type="term" value="P:translation"/>
    <property type="evidence" value="ECO:0007669"/>
    <property type="project" value="UniProtKB-UniRule"/>
</dbReference>
<dbReference type="InterPro" id="IPR019971">
    <property type="entry name" value="Ribosomal_uL14_arc"/>
</dbReference>
<dbReference type="Pfam" id="PF00238">
    <property type="entry name" value="Ribosomal_L14"/>
    <property type="match status" value="1"/>
</dbReference>
<keyword evidence="3 6" id="KW-0694">RNA-binding</keyword>
<dbReference type="FunFam" id="2.40.150.20:FF:000007">
    <property type="entry name" value="50S ribosomal protein L14"/>
    <property type="match status" value="1"/>
</dbReference>
<evidence type="ECO:0000313" key="8">
    <source>
        <dbReference type="EMBL" id="QNO51507.1"/>
    </source>
</evidence>
<evidence type="ECO:0000256" key="2">
    <source>
        <dbReference type="ARBA" id="ARBA00022730"/>
    </source>
</evidence>
<keyword evidence="2 6" id="KW-0699">rRNA-binding</keyword>
<evidence type="ECO:0000256" key="4">
    <source>
        <dbReference type="ARBA" id="ARBA00022980"/>
    </source>
</evidence>
<dbReference type="GO" id="GO:0022625">
    <property type="term" value="C:cytosolic large ribosomal subunit"/>
    <property type="evidence" value="ECO:0007669"/>
    <property type="project" value="TreeGrafter"/>
</dbReference>
<dbReference type="HAMAP" id="MF_01367">
    <property type="entry name" value="Ribosomal_uL14"/>
    <property type="match status" value="1"/>
</dbReference>
<keyword evidence="5 6" id="KW-0687">Ribonucleoprotein</keyword>
<organism evidence="8">
    <name type="scientific">Candidatus Methanophagaceae archaeon ANME-1 ERB6</name>
    <dbReference type="NCBI Taxonomy" id="2759912"/>
    <lineage>
        <taxon>Archaea</taxon>
        <taxon>Methanobacteriati</taxon>
        <taxon>Methanobacteriota</taxon>
        <taxon>Stenosarchaea group</taxon>
        <taxon>Methanomicrobia</taxon>
        <taxon>Candidatus Methanophagales</taxon>
        <taxon>Candidatus Methanophagaceae</taxon>
    </lineage>
</organism>
<dbReference type="NCBIfam" id="NF006344">
    <property type="entry name" value="PRK08571.1"/>
    <property type="match status" value="1"/>
</dbReference>
<proteinExistence type="inferred from homology"/>
<comment type="function">
    <text evidence="6">Binds to 23S rRNA. Forms part of two intersubunit bridges in the 70S ribosome.</text>
</comment>
<gene>
    <name evidence="6" type="primary">rpl14</name>
    <name evidence="8" type="ORF">CBNPKNJC_00021</name>
</gene>
<sequence length="132" mass="14496">MKGVKAKITKALQTGSRLDCVDNTGAKVLQIIAVKGYRGVKNRYPKAGVGDMVVVTVKKGRPEIRKQILKAVIIRQRKEYRRPSGMRVKFEDNAAVIVDDKGAPKGSEIRGPVAREALERFSQMSSAATMIV</sequence>
<comment type="subunit">
    <text evidence="6">Part of the 50S ribosomal subunit. Forms a cluster with proteins L3 and L24e, part of which may contact the 16S rRNA in 2 intersubunit bridges.</text>
</comment>
<dbReference type="NCBIfam" id="TIGR03673">
    <property type="entry name" value="uL14_arch"/>
    <property type="match status" value="1"/>
</dbReference>
<dbReference type="PANTHER" id="PTHR11761">
    <property type="entry name" value="50S/60S RIBOSOMAL PROTEIN L14/L23"/>
    <property type="match status" value="1"/>
</dbReference>
<protein>
    <recommendedName>
        <fullName evidence="6">Large ribosomal subunit protein uL14</fullName>
    </recommendedName>
</protein>
<keyword evidence="4 6" id="KW-0689">Ribosomal protein</keyword>
<accession>A0A7G9YU23</accession>
<dbReference type="EMBL" id="MT631471">
    <property type="protein sequence ID" value="QNO51507.1"/>
    <property type="molecule type" value="Genomic_DNA"/>
</dbReference>
<dbReference type="PANTHER" id="PTHR11761:SF8">
    <property type="entry name" value="LARGE RIBOSOMAL SUBUNIT PROTEIN UL14"/>
    <property type="match status" value="1"/>
</dbReference>
<dbReference type="GO" id="GO:0003735">
    <property type="term" value="F:structural constituent of ribosome"/>
    <property type="evidence" value="ECO:0007669"/>
    <property type="project" value="InterPro"/>
</dbReference>
<dbReference type="InterPro" id="IPR000218">
    <property type="entry name" value="Ribosomal_uL14"/>
</dbReference>
<evidence type="ECO:0000256" key="6">
    <source>
        <dbReference type="HAMAP-Rule" id="MF_01367"/>
    </source>
</evidence>
<dbReference type="AlphaFoldDB" id="A0A7G9YU23"/>
<evidence type="ECO:0000256" key="7">
    <source>
        <dbReference type="RuleBase" id="RU003949"/>
    </source>
</evidence>
<dbReference type="InterPro" id="IPR019972">
    <property type="entry name" value="Ribosomal_uL14_CS"/>
</dbReference>
<dbReference type="GO" id="GO:0070180">
    <property type="term" value="F:large ribosomal subunit rRNA binding"/>
    <property type="evidence" value="ECO:0007669"/>
    <property type="project" value="TreeGrafter"/>
</dbReference>
<dbReference type="Gene3D" id="2.40.150.20">
    <property type="entry name" value="Ribosomal protein L14"/>
    <property type="match status" value="1"/>
</dbReference>
<evidence type="ECO:0000256" key="1">
    <source>
        <dbReference type="ARBA" id="ARBA00010745"/>
    </source>
</evidence>
<evidence type="ECO:0000256" key="3">
    <source>
        <dbReference type="ARBA" id="ARBA00022884"/>
    </source>
</evidence>